<dbReference type="InterPro" id="IPR013425">
    <property type="entry name" value="Autotrns_rpt"/>
</dbReference>
<evidence type="ECO:0000256" key="1">
    <source>
        <dbReference type="ARBA" id="ARBA00022729"/>
    </source>
</evidence>
<dbReference type="RefSeq" id="WP_380674432.1">
    <property type="nucleotide sequence ID" value="NZ_CP173186.1"/>
</dbReference>
<dbReference type="Gene3D" id="2.40.128.130">
    <property type="entry name" value="Autotransporter beta-domain"/>
    <property type="match status" value="1"/>
</dbReference>
<reference evidence="4 5" key="1">
    <citation type="submission" date="2024-09" db="EMBL/GenBank/DDBJ databases">
        <authorList>
            <person name="Sun Q."/>
            <person name="Mori K."/>
        </authorList>
    </citation>
    <scope>NUCLEOTIDE SEQUENCE [LARGE SCALE GENOMIC DNA]</scope>
    <source>
        <strain evidence="4 5">CCM 8626</strain>
    </source>
</reference>
<dbReference type="EMBL" id="JBHLXG010000007">
    <property type="protein sequence ID" value="MFC0226651.1"/>
    <property type="molecule type" value="Genomic_DNA"/>
</dbReference>
<dbReference type="Pfam" id="PF01569">
    <property type="entry name" value="PAP2"/>
    <property type="match status" value="1"/>
</dbReference>
<feature type="signal peptide" evidence="2">
    <location>
        <begin position="1"/>
        <end position="23"/>
    </location>
</feature>
<gene>
    <name evidence="4" type="ORF">ACFFJ3_09095</name>
</gene>
<proteinExistence type="predicted"/>
<keyword evidence="5" id="KW-1185">Reference proteome</keyword>
<dbReference type="InterPro" id="IPR005546">
    <property type="entry name" value="Autotransporte_beta"/>
</dbReference>
<dbReference type="Pfam" id="PF12951">
    <property type="entry name" value="PATR"/>
    <property type="match status" value="1"/>
</dbReference>
<comment type="caution">
    <text evidence="4">The sequence shown here is derived from an EMBL/GenBank/DDBJ whole genome shotgun (WGS) entry which is preliminary data.</text>
</comment>
<dbReference type="NCBIfam" id="TIGR01414">
    <property type="entry name" value="autotrans_barl"/>
    <property type="match status" value="1"/>
</dbReference>
<dbReference type="PRINTS" id="PR00483">
    <property type="entry name" value="BACPHPHTASE"/>
</dbReference>
<keyword evidence="1 2" id="KW-0732">Signal</keyword>
<evidence type="ECO:0000313" key="5">
    <source>
        <dbReference type="Proteomes" id="UP001589792"/>
    </source>
</evidence>
<dbReference type="InterPro" id="IPR000326">
    <property type="entry name" value="PAP2/HPO"/>
</dbReference>
<dbReference type="Pfam" id="PF03797">
    <property type="entry name" value="Autotransporter"/>
    <property type="match status" value="1"/>
</dbReference>
<evidence type="ECO:0000259" key="3">
    <source>
        <dbReference type="PROSITE" id="PS51208"/>
    </source>
</evidence>
<feature type="domain" description="Autotransporter" evidence="3">
    <location>
        <begin position="734"/>
        <end position="1006"/>
    </location>
</feature>
<evidence type="ECO:0000256" key="2">
    <source>
        <dbReference type="SAM" id="SignalP"/>
    </source>
</evidence>
<dbReference type="SUPFAM" id="SSF51126">
    <property type="entry name" value="Pectin lyase-like"/>
    <property type="match status" value="1"/>
</dbReference>
<accession>A0ABV6ECD4</accession>
<sequence>MLKKTTLSALSIAVFLSLGSAHGAATRTVEATKLIEGFSQLNNSVEGRNALNQNLNTSIDINNSSSDAQRARAISDNTIAALIGSMNNGLLVANALGPRMSEIFSANNTLIPATYSSTTFSKNFEALFSQVNALIQADSSFAKNYYANGSANGDPTKPATDISLPDGGVFNVYDLAYAPLDQNRNSVGNSRPVQVAPERVESFSAADFFGIETNSAIGILPTVKSNAAFPSGHAAFGFASTLLFAEMVPERFQEFLLRGSEYGNSRITLGVHYALDVIGARIMTTYALAQMLNNNPDYLGQSISSIMGSPMSTTSDFQALMLAAQTDLRALLEQGCQSTIAQCAAADKAERSAQAANDKATYAYRLTYGLAPVGPTNLAPVVPEGAEVLLATRFPYLSAEQRRDVLATTEIESGHALDNGSGWARLNLYAAADGYAAFNGNVSVAMDASKGGFSAFDTWGNDIAGHGNFKKDGSGILELTGNNSFSGKTTVAGGTLLVNGNHGSSAVTVEKGALLGGSGTVGSLTALSGGGVAPGNSIGTMNVTNGVNFQSGSRYAVEIAADGRSDLLQSTGAAVLNGGEVAVSLENSGNLLSESQVHSLLGKQYSILTAQQGISGHFDSVQPNYLFLGTTLSYQPNQVILSVGRSATAFADLAQTANQRAVATAADTLAAGNPLYESILTSSSPFQARQAFSQLTGQIHADIASTQINDSRYLRDTLNERLRQSEGLSSSSEIKVNQGGAWAQLLGAWDHASGDANATGYQASTYGVLMGLDSALAEQWRMGISTGYTRTSLDGGFGASADSDNYHLGVYGSKQLGDLALRAGSTYTWHRIETSRRVSFGAQSDNPNASYSARTQQLFAEAGYSIKSSAVNLEPFVNLAYINFQNSGIDENGGAAALQGNKQHTEATVSTLGLRADSQLQAVTLRGELGWQHQYSERDRATALMFSGSSSAFVVNSVPVSRDGAVVKASAEVAVSKNATLSLGYGGLVSQNHQDNRVNAGFAWSF</sequence>
<organism evidence="4 5">
    <name type="scientific">Serratia aquatilis</name>
    <dbReference type="NCBI Taxonomy" id="1737515"/>
    <lineage>
        <taxon>Bacteria</taxon>
        <taxon>Pseudomonadati</taxon>
        <taxon>Pseudomonadota</taxon>
        <taxon>Gammaproteobacteria</taxon>
        <taxon>Enterobacterales</taxon>
        <taxon>Yersiniaceae</taxon>
        <taxon>Serratia</taxon>
    </lineage>
</organism>
<dbReference type="SMART" id="SM00869">
    <property type="entry name" value="Autotransporter"/>
    <property type="match status" value="1"/>
</dbReference>
<dbReference type="Proteomes" id="UP001589792">
    <property type="component" value="Unassembled WGS sequence"/>
</dbReference>
<dbReference type="SMART" id="SM00014">
    <property type="entry name" value="acidPPc"/>
    <property type="match status" value="1"/>
</dbReference>
<feature type="chain" id="PRO_5046162283" evidence="2">
    <location>
        <begin position="24"/>
        <end position="1006"/>
    </location>
</feature>
<dbReference type="PROSITE" id="PS51208">
    <property type="entry name" value="AUTOTRANSPORTER"/>
    <property type="match status" value="1"/>
</dbReference>
<dbReference type="SUPFAM" id="SSF103515">
    <property type="entry name" value="Autotransporter"/>
    <property type="match status" value="1"/>
</dbReference>
<dbReference type="NCBIfam" id="TIGR02601">
    <property type="entry name" value="autotrns_rpt"/>
    <property type="match status" value="1"/>
</dbReference>
<dbReference type="InterPro" id="IPR036938">
    <property type="entry name" value="PAP2/HPO_sf"/>
</dbReference>
<name>A0ABV6ECD4_9GAMM</name>
<dbReference type="SUPFAM" id="SSF48317">
    <property type="entry name" value="Acid phosphatase/Vanadium-dependent haloperoxidase"/>
    <property type="match status" value="1"/>
</dbReference>
<dbReference type="Gene3D" id="1.20.144.10">
    <property type="entry name" value="Phosphatidic acid phosphatase type 2/haloperoxidase"/>
    <property type="match status" value="1"/>
</dbReference>
<dbReference type="InterPro" id="IPR001011">
    <property type="entry name" value="Acid_Pase_classA_bac"/>
</dbReference>
<dbReference type="InterPro" id="IPR011050">
    <property type="entry name" value="Pectin_lyase_fold/virulence"/>
</dbReference>
<protein>
    <submittedName>
        <fullName evidence="4">Autotransporter outer membrane beta-barrel domain-containing protein</fullName>
    </submittedName>
</protein>
<dbReference type="InterPro" id="IPR036709">
    <property type="entry name" value="Autotransporte_beta_dom_sf"/>
</dbReference>
<evidence type="ECO:0000313" key="4">
    <source>
        <dbReference type="EMBL" id="MFC0226651.1"/>
    </source>
</evidence>
<dbReference type="InterPro" id="IPR006315">
    <property type="entry name" value="OM_autotransptr_brl_dom"/>
</dbReference>